<comment type="similarity">
    <text evidence="2">Belongs to the icosahedral plant coat protein family.</text>
</comment>
<evidence type="ECO:0000256" key="2">
    <source>
        <dbReference type="ARBA" id="ARBA00007446"/>
    </source>
</evidence>
<evidence type="ECO:0000259" key="8">
    <source>
        <dbReference type="Pfam" id="PF00729"/>
    </source>
</evidence>
<keyword evidence="10" id="KW-1185">Reference proteome</keyword>
<dbReference type="InterPro" id="IPR029053">
    <property type="entry name" value="Viral_coat"/>
</dbReference>
<keyword evidence="4" id="KW-0167">Capsid protein</keyword>
<proteinExistence type="inferred from homology"/>
<dbReference type="Proteomes" id="UP000201332">
    <property type="component" value="Segment"/>
</dbReference>
<protein>
    <recommendedName>
        <fullName evidence="3">Capsid protein</fullName>
    </recommendedName>
</protein>
<evidence type="ECO:0000313" key="9">
    <source>
        <dbReference type="EMBL" id="CAA64251.1"/>
    </source>
</evidence>
<dbReference type="SUPFAM" id="SSF88633">
    <property type="entry name" value="Positive stranded ssRNA viruses"/>
    <property type="match status" value="1"/>
</dbReference>
<dbReference type="OrthoDB" id="9667at10239"/>
<dbReference type="GO" id="GO:0005198">
    <property type="term" value="F:structural molecule activity"/>
    <property type="evidence" value="ECO:0007669"/>
    <property type="project" value="InterPro"/>
</dbReference>
<dbReference type="KEGG" id="vg:1403826"/>
<dbReference type="InterPro" id="IPR000937">
    <property type="entry name" value="Capsid_prot_S-dom_vir"/>
</dbReference>
<keyword evidence="5" id="KW-0946">Virion</keyword>
<comment type="subcellular location">
    <subcellularLocation>
        <location evidence="1">Virion</location>
    </subcellularLocation>
</comment>
<evidence type="ECO:0000256" key="7">
    <source>
        <dbReference type="SAM" id="MobiDB-lite"/>
    </source>
</evidence>
<dbReference type="RefSeq" id="NP_044744.1">
    <property type="nucleotide sequence ID" value="NC_001822.1"/>
</dbReference>
<accession>Q83106</accession>
<evidence type="ECO:0000313" key="10">
    <source>
        <dbReference type="Proteomes" id="UP000201332"/>
    </source>
</evidence>
<feature type="compositionally biased region" description="Low complexity" evidence="7">
    <location>
        <begin position="1"/>
        <end position="20"/>
    </location>
</feature>
<dbReference type="Pfam" id="PF00729">
    <property type="entry name" value="Viral_coat"/>
    <property type="match status" value="1"/>
</dbReference>
<evidence type="ECO:0000256" key="5">
    <source>
        <dbReference type="ARBA" id="ARBA00022844"/>
    </source>
</evidence>
<evidence type="ECO:0000256" key="3">
    <source>
        <dbReference type="ARBA" id="ARBA00018091"/>
    </source>
</evidence>
<dbReference type="EMBL" id="X94560">
    <property type="protein sequence ID" value="CAA64251.1"/>
    <property type="molecule type" value="Genomic_RNA"/>
</dbReference>
<dbReference type="GO" id="GO:0039617">
    <property type="term" value="C:T=3 icosahedral viral capsid"/>
    <property type="evidence" value="ECO:0007669"/>
    <property type="project" value="UniProtKB-KW"/>
</dbReference>
<dbReference type="GeneID" id="1403826"/>
<organism evidence="9">
    <name type="scientific">Leek white stripe virus</name>
    <dbReference type="NCBI Taxonomy" id="45224"/>
    <lineage>
        <taxon>Viruses</taxon>
        <taxon>Riboviria</taxon>
        <taxon>Orthornavirae</taxon>
        <taxon>Kitrinoviricota</taxon>
        <taxon>Tolucaviricetes</taxon>
        <taxon>Tolivirales</taxon>
        <taxon>Tombusviridae</taxon>
        <taxon>Procedovirinae</taxon>
        <taxon>Betanecrovirus</taxon>
        <taxon>Betanecrovirus porri</taxon>
    </lineage>
</organism>
<evidence type="ECO:0000256" key="4">
    <source>
        <dbReference type="ARBA" id="ARBA00022561"/>
    </source>
</evidence>
<name>Q83106_9TOMB</name>
<keyword evidence="6" id="KW-1142">T=3 icosahedral capsid protein</keyword>
<reference evidence="9" key="1">
    <citation type="journal article" date="1996" name="Arch. Virol.">
        <title>Characterization, nucleotide sequence and genome organization of leek white stripe virus, a putative new species of the genus Necrovirus.</title>
        <authorList>
            <person name="Lot H."/>
            <person name="Rubino L."/>
            <person name="Delecolle B."/>
            <person name="Jacquemond M."/>
            <person name="Turturo C."/>
            <person name="Russo M."/>
        </authorList>
    </citation>
    <scope>NUCLEOTIDE SEQUENCE [LARGE SCALE GENOMIC DNA]</scope>
</reference>
<gene>
    <name evidence="9" type="primary">ORF 5</name>
</gene>
<sequence length="251" mass="27478">MTTSKKSNNNNKSGKSTPKPNKNRRQSRKGQMVLQTIVEPSARGSIYRNVIPPGIFNRDSVNLLSHTELFVGVDSGALGAFVLNGGAIIPSQMTNCNRHAVNFSKYSWKYLEFIYIPFVATTFPGQVVLAPNFDRSDANPTSIASLEQYDYAVSTPIWGGSEGSRRMHSNAACSAVNVIIETDNFDKVVYPYKTLANFTGLPAVDQNIFAPATMFVATQGGNNVAIQLSVGKLYCKYVIEFFNPIDPASNM</sequence>
<evidence type="ECO:0000256" key="6">
    <source>
        <dbReference type="ARBA" id="ARBA00023060"/>
    </source>
</evidence>
<feature type="region of interest" description="Disordered" evidence="7">
    <location>
        <begin position="1"/>
        <end position="31"/>
    </location>
</feature>
<dbReference type="Gene3D" id="2.60.120.20">
    <property type="match status" value="1"/>
</dbReference>
<dbReference type="PRINTS" id="PR00233">
    <property type="entry name" value="ICOSAHEDRAL"/>
</dbReference>
<evidence type="ECO:0000256" key="1">
    <source>
        <dbReference type="ARBA" id="ARBA00004328"/>
    </source>
</evidence>
<feature type="domain" description="Icosahedral viral capsid protein S" evidence="8">
    <location>
        <begin position="35"/>
        <end position="246"/>
    </location>
</feature>